<dbReference type="Gene3D" id="3.40.50.1820">
    <property type="entry name" value="alpha/beta hydrolase"/>
    <property type="match status" value="1"/>
</dbReference>
<protein>
    <recommendedName>
        <fullName evidence="8">Carboxylic ester hydrolase</fullName>
        <ecNumber evidence="8">3.1.1.-</ecNumber>
    </recommendedName>
</protein>
<dbReference type="Proteomes" id="UP000624404">
    <property type="component" value="Unassembled WGS sequence"/>
</dbReference>
<dbReference type="PANTHER" id="PTHR11559">
    <property type="entry name" value="CARBOXYLESTERASE"/>
    <property type="match status" value="1"/>
</dbReference>
<dbReference type="InterPro" id="IPR002018">
    <property type="entry name" value="CarbesteraseB"/>
</dbReference>
<evidence type="ECO:0000256" key="2">
    <source>
        <dbReference type="ARBA" id="ARBA00005964"/>
    </source>
</evidence>
<reference evidence="10" key="1">
    <citation type="submission" date="2020-10" db="EMBL/GenBank/DDBJ databases">
        <authorList>
            <person name="Kusch S."/>
        </authorList>
    </citation>
    <scope>NUCLEOTIDE SEQUENCE</scope>
    <source>
        <strain evidence="10">SwB9</strain>
    </source>
</reference>
<evidence type="ECO:0000256" key="6">
    <source>
        <dbReference type="ARBA" id="ARBA00023098"/>
    </source>
</evidence>
<proteinExistence type="inferred from homology"/>
<keyword evidence="3" id="KW-0964">Secreted</keyword>
<keyword evidence="11" id="KW-1185">Reference proteome</keyword>
<evidence type="ECO:0000256" key="5">
    <source>
        <dbReference type="ARBA" id="ARBA00022801"/>
    </source>
</evidence>
<name>A0A8H2VWY7_9HELO</name>
<feature type="chain" id="PRO_5034405466" description="Carboxylic ester hydrolase" evidence="8">
    <location>
        <begin position="19"/>
        <end position="575"/>
    </location>
</feature>
<comment type="caution">
    <text evidence="10">The sequence shown here is derived from an EMBL/GenBank/DDBJ whole genome shotgun (WGS) entry which is preliminary data.</text>
</comment>
<keyword evidence="4 8" id="KW-0732">Signal</keyword>
<dbReference type="OrthoDB" id="408631at2759"/>
<comment type="similarity">
    <text evidence="2 8">Belongs to the type-B carboxylesterase/lipase family.</text>
</comment>
<evidence type="ECO:0000313" key="11">
    <source>
        <dbReference type="Proteomes" id="UP000624404"/>
    </source>
</evidence>
<evidence type="ECO:0000259" key="9">
    <source>
        <dbReference type="Pfam" id="PF00135"/>
    </source>
</evidence>
<evidence type="ECO:0000256" key="4">
    <source>
        <dbReference type="ARBA" id="ARBA00022729"/>
    </source>
</evidence>
<evidence type="ECO:0000256" key="7">
    <source>
        <dbReference type="ARBA" id="ARBA00023180"/>
    </source>
</evidence>
<dbReference type="EC" id="3.1.1.-" evidence="8"/>
<organism evidence="10 11">
    <name type="scientific">Sclerotinia trifoliorum</name>
    <dbReference type="NCBI Taxonomy" id="28548"/>
    <lineage>
        <taxon>Eukaryota</taxon>
        <taxon>Fungi</taxon>
        <taxon>Dikarya</taxon>
        <taxon>Ascomycota</taxon>
        <taxon>Pezizomycotina</taxon>
        <taxon>Leotiomycetes</taxon>
        <taxon>Helotiales</taxon>
        <taxon>Sclerotiniaceae</taxon>
        <taxon>Sclerotinia</taxon>
    </lineage>
</organism>
<dbReference type="GO" id="GO:0006629">
    <property type="term" value="P:lipid metabolic process"/>
    <property type="evidence" value="ECO:0007669"/>
    <property type="project" value="UniProtKB-KW"/>
</dbReference>
<dbReference type="SUPFAM" id="SSF53474">
    <property type="entry name" value="alpha/beta-Hydrolases"/>
    <property type="match status" value="1"/>
</dbReference>
<dbReference type="GO" id="GO:0016787">
    <property type="term" value="F:hydrolase activity"/>
    <property type="evidence" value="ECO:0007669"/>
    <property type="project" value="UniProtKB-KW"/>
</dbReference>
<evidence type="ECO:0000313" key="10">
    <source>
        <dbReference type="EMBL" id="CAD6445655.1"/>
    </source>
</evidence>
<dbReference type="InterPro" id="IPR029058">
    <property type="entry name" value="AB_hydrolase_fold"/>
</dbReference>
<keyword evidence="5 8" id="KW-0378">Hydrolase</keyword>
<keyword evidence="7" id="KW-0325">Glycoprotein</keyword>
<gene>
    <name evidence="10" type="ORF">SCLTRI_LOCUS5441</name>
</gene>
<evidence type="ECO:0000256" key="3">
    <source>
        <dbReference type="ARBA" id="ARBA00022525"/>
    </source>
</evidence>
<evidence type="ECO:0000256" key="1">
    <source>
        <dbReference type="ARBA" id="ARBA00004613"/>
    </source>
</evidence>
<dbReference type="PROSITE" id="PS00122">
    <property type="entry name" value="CARBOXYLESTERASE_B_1"/>
    <property type="match status" value="1"/>
</dbReference>
<dbReference type="EMBL" id="CAJHIA010000016">
    <property type="protein sequence ID" value="CAD6445655.1"/>
    <property type="molecule type" value="Genomic_DNA"/>
</dbReference>
<dbReference type="AlphaFoldDB" id="A0A8H2VWY7"/>
<dbReference type="InterPro" id="IPR019826">
    <property type="entry name" value="Carboxylesterase_B_AS"/>
</dbReference>
<accession>A0A8H2VWY7</accession>
<sequence length="575" mass="61298">MMKFSLVSIIGLLSIAFALPVENTERDVPIEERATAPTVTIASPAATIIGGAGTTVETFAGIPFAKPPVGALRLKPPQPITSALGTVKATAQAASCPQFYFSSVVNDAIPTSALGLLLNTPIFQQVLNSGEDCLYLNIQRPAGTTASSKLPVLFWIFGGGFELGGTAMYDGSSWVAESIAQGKPIIFVQVAYRVGGFGFLPGAEVLADGSANLGLLDQRLGLQWVADNIAAFGGDPSKVTIWGESAGAISVFDQMALYGGDNTYKGKALFRGAIMNSGSIIPADPVDCPKGQKIYDTVVASAGCSAASNTLACLRGVSYSTLLNATNSVSSLLSYTSVALNYLPRPDGTALPKSPDLLLSSGAWAKVPFIIGDQEDEGTIFALFQSNITTTNQLATYFSNVFFNNAPASVITGLLDTYPNDLISGSPFRTLLLNNWYPQFKRLSAILGDLTFTLTRRIFLQTTLKVAPNVPSWSYLSSYDYGTPILGTFHGSDILQVFDGINANYAAAASKAYYLSFVNTLDPNNGTSTSYPNWPRYSNGAKLVNFFADFSTFINDDFRGKSYDFVLQNLAKFYI</sequence>
<evidence type="ECO:0000256" key="8">
    <source>
        <dbReference type="RuleBase" id="RU361235"/>
    </source>
</evidence>
<dbReference type="GO" id="GO:0005576">
    <property type="term" value="C:extracellular region"/>
    <property type="evidence" value="ECO:0007669"/>
    <property type="project" value="UniProtKB-SubCell"/>
</dbReference>
<dbReference type="Pfam" id="PF00135">
    <property type="entry name" value="COesterase"/>
    <property type="match status" value="1"/>
</dbReference>
<dbReference type="InterPro" id="IPR050309">
    <property type="entry name" value="Type-B_Carboxylest/Lipase"/>
</dbReference>
<comment type="subcellular location">
    <subcellularLocation>
        <location evidence="1">Secreted</location>
    </subcellularLocation>
</comment>
<feature type="domain" description="Carboxylesterase type B" evidence="9">
    <location>
        <begin position="54"/>
        <end position="540"/>
    </location>
</feature>
<dbReference type="FunFam" id="3.40.50.1820:FF:000213">
    <property type="entry name" value="Carboxylic ester hydrolase"/>
    <property type="match status" value="1"/>
</dbReference>
<keyword evidence="6" id="KW-0443">Lipid metabolism</keyword>
<feature type="signal peptide" evidence="8">
    <location>
        <begin position="1"/>
        <end position="18"/>
    </location>
</feature>